<dbReference type="InterPro" id="IPR038717">
    <property type="entry name" value="Tc1-like_DDE_dom"/>
</dbReference>
<evidence type="ECO:0000313" key="3">
    <source>
        <dbReference type="Proteomes" id="UP000251314"/>
    </source>
</evidence>
<dbReference type="Pfam" id="PF13358">
    <property type="entry name" value="DDE_3"/>
    <property type="match status" value="1"/>
</dbReference>
<dbReference type="AlphaFoldDB" id="A0A329RQZ1"/>
<proteinExistence type="predicted"/>
<dbReference type="EMBL" id="MJFZ01000685">
    <property type="protein sequence ID" value="RAW26066.1"/>
    <property type="molecule type" value="Genomic_DNA"/>
</dbReference>
<gene>
    <name evidence="2" type="ORF">PC110_g17527</name>
</gene>
<accession>A0A329RQZ1</accession>
<dbReference type="InterPro" id="IPR036397">
    <property type="entry name" value="RNaseH_sf"/>
</dbReference>
<dbReference type="Gene3D" id="3.30.420.10">
    <property type="entry name" value="Ribonuclease H-like superfamily/Ribonuclease H"/>
    <property type="match status" value="1"/>
</dbReference>
<reference evidence="2 3" key="1">
    <citation type="submission" date="2018-01" db="EMBL/GenBank/DDBJ databases">
        <title>Draft genome of the strawberry crown rot pathogen Phytophthora cactorum.</title>
        <authorList>
            <person name="Armitage A.D."/>
            <person name="Lysoe E."/>
            <person name="Nellist C.F."/>
            <person name="Harrison R.J."/>
            <person name="Brurberg M.B."/>
        </authorList>
    </citation>
    <scope>NUCLEOTIDE SEQUENCE [LARGE SCALE GENOMIC DNA]</scope>
    <source>
        <strain evidence="2 3">10300</strain>
    </source>
</reference>
<sequence length="251" mass="28635">MTADGVACLLSEFRLTLRQLADKLDTQCSISVCPQTIKNHLDGNPITMKLFHKEPQYMNTDVNKLKRRGYLIRLQELQAMGKSIIYMDETSFNLWSSRTRGRSIRGRLAVKKTFQRVHSKHFAQIRKCEQHVVVLDNSPCHARTEAVFAEPEFQDATLLRLGPYLPMINPIENVFSAFKSKVKDCTTEHRAQIIAVPQGTTMKAHRQHFLQEAAQTLFPRVATAQLCASCYHHALTFHVKATDLEDMPVGR</sequence>
<keyword evidence="3" id="KW-1185">Reference proteome</keyword>
<dbReference type="Proteomes" id="UP000251314">
    <property type="component" value="Unassembled WGS sequence"/>
</dbReference>
<organism evidence="2 3">
    <name type="scientific">Phytophthora cactorum</name>
    <dbReference type="NCBI Taxonomy" id="29920"/>
    <lineage>
        <taxon>Eukaryota</taxon>
        <taxon>Sar</taxon>
        <taxon>Stramenopiles</taxon>
        <taxon>Oomycota</taxon>
        <taxon>Peronosporomycetes</taxon>
        <taxon>Peronosporales</taxon>
        <taxon>Peronosporaceae</taxon>
        <taxon>Phytophthora</taxon>
    </lineage>
</organism>
<name>A0A329RQZ1_9STRA</name>
<dbReference type="GO" id="GO:0003676">
    <property type="term" value="F:nucleic acid binding"/>
    <property type="evidence" value="ECO:0007669"/>
    <property type="project" value="InterPro"/>
</dbReference>
<protein>
    <recommendedName>
        <fullName evidence="1">Tc1-like transposase DDE domain-containing protein</fullName>
    </recommendedName>
</protein>
<comment type="caution">
    <text evidence="2">The sequence shown here is derived from an EMBL/GenBank/DDBJ whole genome shotgun (WGS) entry which is preliminary data.</text>
</comment>
<evidence type="ECO:0000259" key="1">
    <source>
        <dbReference type="Pfam" id="PF13358"/>
    </source>
</evidence>
<dbReference type="OrthoDB" id="8951911at2759"/>
<evidence type="ECO:0000313" key="2">
    <source>
        <dbReference type="EMBL" id="RAW26066.1"/>
    </source>
</evidence>
<feature type="domain" description="Tc1-like transposase DDE" evidence="1">
    <location>
        <begin position="125"/>
        <end position="184"/>
    </location>
</feature>
<dbReference type="STRING" id="29920.A0A329RQZ1"/>
<dbReference type="VEuPathDB" id="FungiDB:PC110_g17527"/>